<evidence type="ECO:0000313" key="1">
    <source>
        <dbReference type="EMBL" id="MDP9610408.1"/>
    </source>
</evidence>
<reference evidence="1 2" key="1">
    <citation type="submission" date="2023-07" db="EMBL/GenBank/DDBJ databases">
        <title>Sequencing the genomes of 1000 actinobacteria strains.</title>
        <authorList>
            <person name="Klenk H.-P."/>
        </authorList>
    </citation>
    <scope>NUCLEOTIDE SEQUENCE [LARGE SCALE GENOMIC DNA]</scope>
    <source>
        <strain evidence="1 2">DSM 41600</strain>
    </source>
</reference>
<evidence type="ECO:0008006" key="3">
    <source>
        <dbReference type="Google" id="ProtNLM"/>
    </source>
</evidence>
<proteinExistence type="predicted"/>
<comment type="caution">
    <text evidence="1">The sequence shown here is derived from an EMBL/GenBank/DDBJ whole genome shotgun (WGS) entry which is preliminary data.</text>
</comment>
<dbReference type="EMBL" id="JAURUE010000001">
    <property type="protein sequence ID" value="MDP9610408.1"/>
    <property type="molecule type" value="Genomic_DNA"/>
</dbReference>
<sequence length="31" mass="3670">MRESPADARHRLRQDEDVSVVKIKLVVKRHT</sequence>
<keyword evidence="2" id="KW-1185">Reference proteome</keyword>
<protein>
    <recommendedName>
        <fullName evidence="3">Transposase</fullName>
    </recommendedName>
</protein>
<dbReference type="Proteomes" id="UP001234880">
    <property type="component" value="Unassembled WGS sequence"/>
</dbReference>
<evidence type="ECO:0000313" key="2">
    <source>
        <dbReference type="Proteomes" id="UP001234880"/>
    </source>
</evidence>
<gene>
    <name evidence="1" type="ORF">JOF35_002685</name>
</gene>
<organism evidence="1 2">
    <name type="scientific">Streptomyces demainii</name>
    <dbReference type="NCBI Taxonomy" id="588122"/>
    <lineage>
        <taxon>Bacteria</taxon>
        <taxon>Bacillati</taxon>
        <taxon>Actinomycetota</taxon>
        <taxon>Actinomycetes</taxon>
        <taxon>Kitasatosporales</taxon>
        <taxon>Streptomycetaceae</taxon>
        <taxon>Streptomyces</taxon>
    </lineage>
</organism>
<accession>A0ABT9KPN9</accession>
<name>A0ABT9KPN9_9ACTN</name>